<dbReference type="AlphaFoldDB" id="A0A4R3Z673"/>
<keyword evidence="1" id="KW-0804">Transcription</keyword>
<evidence type="ECO:0000313" key="3">
    <source>
        <dbReference type="EMBL" id="TCW01040.1"/>
    </source>
</evidence>
<dbReference type="Gene3D" id="3.30.70.940">
    <property type="entry name" value="NusG, N-terminal domain"/>
    <property type="match status" value="1"/>
</dbReference>
<dbReference type="RefSeq" id="WP_132226316.1">
    <property type="nucleotide sequence ID" value="NZ_JANKBF010000008.1"/>
</dbReference>
<dbReference type="EMBL" id="SMCQ01000005">
    <property type="protein sequence ID" value="TCW01040.1"/>
    <property type="molecule type" value="Genomic_DNA"/>
</dbReference>
<comment type="caution">
    <text evidence="3">The sequence shown here is derived from an EMBL/GenBank/DDBJ whole genome shotgun (WGS) entry which is preliminary data.</text>
</comment>
<evidence type="ECO:0000256" key="1">
    <source>
        <dbReference type="ARBA" id="ARBA00023163"/>
    </source>
</evidence>
<dbReference type="SUPFAM" id="SSF82679">
    <property type="entry name" value="N-utilization substance G protein NusG, N-terminal domain"/>
    <property type="match status" value="1"/>
</dbReference>
<organism evidence="3 4">
    <name type="scientific">Longibaculum muris</name>
    <dbReference type="NCBI Taxonomy" id="1796628"/>
    <lineage>
        <taxon>Bacteria</taxon>
        <taxon>Bacillati</taxon>
        <taxon>Bacillota</taxon>
        <taxon>Erysipelotrichia</taxon>
        <taxon>Erysipelotrichales</taxon>
        <taxon>Coprobacillaceae</taxon>
        <taxon>Longibaculum</taxon>
    </lineage>
</organism>
<reference evidence="3 4" key="1">
    <citation type="submission" date="2019-03" db="EMBL/GenBank/DDBJ databases">
        <title>Genomic Encyclopedia of Type Strains, Phase IV (KMG-IV): sequencing the most valuable type-strain genomes for metagenomic binning, comparative biology and taxonomic classification.</title>
        <authorList>
            <person name="Goeker M."/>
        </authorList>
    </citation>
    <scope>NUCLEOTIDE SEQUENCE [LARGE SCALE GENOMIC DNA]</scope>
    <source>
        <strain evidence="3 4">DSM 29487</strain>
    </source>
</reference>
<protein>
    <submittedName>
        <fullName evidence="3">Transcription antitermination factor NusG</fullName>
    </submittedName>
</protein>
<sequence>MNWYVLYTLSYKTSKIINNLNRNKDLTAFAPEYEVCHRKTKEVLIRPMFNNYVFVKTHLNQNEFNDLLLKMREENDGLIKQLKNVDATALTEKEIEFFNLVLNKNYLVKLSHGYQENGKTIITDGPLKLLEEHITKVDKHNQCAYLDLKFFNRRISMGLEI</sequence>
<dbReference type="Proteomes" id="UP000295515">
    <property type="component" value="Unassembled WGS sequence"/>
</dbReference>
<gene>
    <name evidence="3" type="ORF">EDD60_105144</name>
</gene>
<feature type="domain" description="NusG-like N-terminal" evidence="2">
    <location>
        <begin position="1"/>
        <end position="95"/>
    </location>
</feature>
<dbReference type="GeneID" id="98914964"/>
<name>A0A4R3Z673_9FIRM</name>
<evidence type="ECO:0000313" key="4">
    <source>
        <dbReference type="Proteomes" id="UP000295515"/>
    </source>
</evidence>
<dbReference type="CDD" id="cd08000">
    <property type="entry name" value="NGN"/>
    <property type="match status" value="1"/>
</dbReference>
<accession>A0A4R3Z673</accession>
<dbReference type="GO" id="GO:0006354">
    <property type="term" value="P:DNA-templated transcription elongation"/>
    <property type="evidence" value="ECO:0007669"/>
    <property type="project" value="InterPro"/>
</dbReference>
<keyword evidence="4" id="KW-1185">Reference proteome</keyword>
<proteinExistence type="predicted"/>
<dbReference type="InterPro" id="IPR006645">
    <property type="entry name" value="NGN-like_dom"/>
</dbReference>
<dbReference type="Pfam" id="PF02357">
    <property type="entry name" value="NusG"/>
    <property type="match status" value="1"/>
</dbReference>
<evidence type="ECO:0000259" key="2">
    <source>
        <dbReference type="Pfam" id="PF02357"/>
    </source>
</evidence>
<dbReference type="InterPro" id="IPR036735">
    <property type="entry name" value="NGN_dom_sf"/>
</dbReference>